<evidence type="ECO:0000313" key="1">
    <source>
        <dbReference type="EMBL" id="OBR06814.1"/>
    </source>
</evidence>
<sequence length="63" mass="7370">MPNFTEADTIRILVATDNHVGYEERDPIRKDDSWRTFDEILNLAKTQDVGHTAFTLDCFRRLT</sequence>
<dbReference type="SUPFAM" id="SSF56300">
    <property type="entry name" value="Metallo-dependent phosphatases"/>
    <property type="match status" value="1"/>
</dbReference>
<dbReference type="KEGG" id="chig:CH63R_10934"/>
<dbReference type="GO" id="GO:0097552">
    <property type="term" value="P:mitochondrial double-strand break repair via homologous recombination"/>
    <property type="evidence" value="ECO:0007669"/>
    <property type="project" value="TreeGrafter"/>
</dbReference>
<comment type="caution">
    <text evidence="1">The sequence shown here is derived from an EMBL/GenBank/DDBJ whole genome shotgun (WGS) entry which is preliminary data.</text>
</comment>
<dbReference type="VEuPathDB" id="FungiDB:CH63R_10934"/>
<dbReference type="GO" id="GO:0000724">
    <property type="term" value="P:double-strand break repair via homologous recombination"/>
    <property type="evidence" value="ECO:0007669"/>
    <property type="project" value="TreeGrafter"/>
</dbReference>
<accession>A0A1B7Y4B5</accession>
<protein>
    <submittedName>
        <fullName evidence="1">DNA repair protein</fullName>
    </submittedName>
</protein>
<name>A0A1B7Y4B5_COLHI</name>
<gene>
    <name evidence="1" type="ORF">CH63R_10934</name>
</gene>
<dbReference type="GO" id="GO:0000014">
    <property type="term" value="F:single-stranded DNA endodeoxyribonuclease activity"/>
    <property type="evidence" value="ECO:0007669"/>
    <property type="project" value="TreeGrafter"/>
</dbReference>
<keyword evidence="2" id="KW-1185">Reference proteome</keyword>
<reference evidence="2" key="1">
    <citation type="journal article" date="2017" name="BMC Genomics">
        <title>Gapless genome assembly of Colletotrichum higginsianum reveals chromosome structure and association of transposable elements with secondary metabolite gene clusters.</title>
        <authorList>
            <person name="Dallery J.-F."/>
            <person name="Lapalu N."/>
            <person name="Zampounis A."/>
            <person name="Pigne S."/>
            <person name="Luyten I."/>
            <person name="Amselem J."/>
            <person name="Wittenberg A.H.J."/>
            <person name="Zhou S."/>
            <person name="de Queiroz M.V."/>
            <person name="Robin G.P."/>
            <person name="Auger A."/>
            <person name="Hainaut M."/>
            <person name="Henrissat B."/>
            <person name="Kim K.-T."/>
            <person name="Lee Y.-H."/>
            <person name="Lespinet O."/>
            <person name="Schwartz D.C."/>
            <person name="Thon M.R."/>
            <person name="O'Connell R.J."/>
        </authorList>
    </citation>
    <scope>NUCLEOTIDE SEQUENCE [LARGE SCALE GENOMIC DNA]</scope>
    <source>
        <strain evidence="2">IMI 349063</strain>
    </source>
</reference>
<dbReference type="PANTHER" id="PTHR10139">
    <property type="entry name" value="DOUBLE-STRAND BREAK REPAIR PROTEIN MRE11"/>
    <property type="match status" value="1"/>
</dbReference>
<dbReference type="EMBL" id="LTAN01000007">
    <property type="protein sequence ID" value="OBR06814.1"/>
    <property type="molecule type" value="Genomic_DNA"/>
</dbReference>
<dbReference type="GO" id="GO:0030870">
    <property type="term" value="C:Mre11 complex"/>
    <property type="evidence" value="ECO:0007669"/>
    <property type="project" value="TreeGrafter"/>
</dbReference>
<dbReference type="GO" id="GO:0000723">
    <property type="term" value="P:telomere maintenance"/>
    <property type="evidence" value="ECO:0007669"/>
    <property type="project" value="TreeGrafter"/>
</dbReference>
<dbReference type="GO" id="GO:0035861">
    <property type="term" value="C:site of double-strand break"/>
    <property type="evidence" value="ECO:0007669"/>
    <property type="project" value="TreeGrafter"/>
</dbReference>
<dbReference type="GO" id="GO:0007095">
    <property type="term" value="P:mitotic G2 DNA damage checkpoint signaling"/>
    <property type="evidence" value="ECO:0007669"/>
    <property type="project" value="TreeGrafter"/>
</dbReference>
<dbReference type="PANTHER" id="PTHR10139:SF1">
    <property type="entry name" value="DOUBLE-STRAND BREAK REPAIR PROTEIN MRE11"/>
    <property type="match status" value="1"/>
</dbReference>
<evidence type="ECO:0000313" key="2">
    <source>
        <dbReference type="Proteomes" id="UP000092177"/>
    </source>
</evidence>
<dbReference type="Proteomes" id="UP000092177">
    <property type="component" value="Unassembled WGS sequence"/>
</dbReference>
<proteinExistence type="predicted"/>
<dbReference type="AlphaFoldDB" id="A0A1B7Y4B5"/>
<dbReference type="GO" id="GO:0006303">
    <property type="term" value="P:double-strand break repair via nonhomologous end joining"/>
    <property type="evidence" value="ECO:0007669"/>
    <property type="project" value="TreeGrafter"/>
</dbReference>
<dbReference type="GeneID" id="28870015"/>
<dbReference type="GO" id="GO:0042138">
    <property type="term" value="P:meiotic DNA double-strand break formation"/>
    <property type="evidence" value="ECO:0007669"/>
    <property type="project" value="TreeGrafter"/>
</dbReference>
<dbReference type="RefSeq" id="XP_018155332.1">
    <property type="nucleotide sequence ID" value="XM_018305908.1"/>
</dbReference>
<dbReference type="GO" id="GO:0031573">
    <property type="term" value="P:mitotic intra-S DNA damage checkpoint signaling"/>
    <property type="evidence" value="ECO:0007669"/>
    <property type="project" value="TreeGrafter"/>
</dbReference>
<dbReference type="InterPro" id="IPR029052">
    <property type="entry name" value="Metallo-depent_PP-like"/>
</dbReference>
<dbReference type="Gene3D" id="3.60.21.10">
    <property type="match status" value="1"/>
</dbReference>
<organism evidence="1 2">
    <name type="scientific">Colletotrichum higginsianum (strain IMI 349063)</name>
    <name type="common">Crucifer anthracnose fungus</name>
    <dbReference type="NCBI Taxonomy" id="759273"/>
    <lineage>
        <taxon>Eukaryota</taxon>
        <taxon>Fungi</taxon>
        <taxon>Dikarya</taxon>
        <taxon>Ascomycota</taxon>
        <taxon>Pezizomycotina</taxon>
        <taxon>Sordariomycetes</taxon>
        <taxon>Hypocreomycetidae</taxon>
        <taxon>Glomerellales</taxon>
        <taxon>Glomerellaceae</taxon>
        <taxon>Colletotrichum</taxon>
        <taxon>Colletotrichum destructivum species complex</taxon>
    </lineage>
</organism>